<evidence type="ECO:0000313" key="3">
    <source>
        <dbReference type="EMBL" id="MBB6497691.1"/>
    </source>
</evidence>
<protein>
    <recommendedName>
        <fullName evidence="7">Flagellin N-methylase</fullName>
    </recommendedName>
</protein>
<dbReference type="GeneID" id="36102106"/>
<sequence length="118" mass="13968">MNIFTSKGTIKYEKEKIIKLSSEMFPDDLCEQCGRCCIIHVFNSTECSEPEVVYCNHLDTETKRCKIYKNRFKKEKKCLSMLEAIMVSALPKDCPYVKNYESYEEPWFYDCLRSESKD</sequence>
<dbReference type="EMBL" id="CP026606">
    <property type="protein sequence ID" value="AVB76420.1"/>
    <property type="molecule type" value="Genomic_DNA"/>
</dbReference>
<evidence type="ECO:0000313" key="6">
    <source>
        <dbReference type="Proteomes" id="UP000590564"/>
    </source>
</evidence>
<accession>A0A2L1CB18</accession>
<dbReference type="RefSeq" id="WP_104837946.1">
    <property type="nucleotide sequence ID" value="NZ_CP026606.1"/>
</dbReference>
<dbReference type="EMBL" id="JACDUO010000003">
    <property type="protein sequence ID" value="MBA2864770.1"/>
    <property type="molecule type" value="Genomic_DNA"/>
</dbReference>
<dbReference type="Proteomes" id="UP000590564">
    <property type="component" value="Unassembled WGS sequence"/>
</dbReference>
<reference evidence="4" key="1">
    <citation type="journal article" date="2018" name="Genome Announc.">
        <title>Complete Genome Sequence of the Methanococcus maripaludis Type Strain JJ (DSM 2067), a Model for Selenoprotein Synthesis in Archaea.</title>
        <authorList>
            <person name="Poehlein A."/>
            <person name="Heym D."/>
            <person name="Quitzke V."/>
            <person name="Fersch J."/>
            <person name="Daniel R."/>
            <person name="Rother M."/>
        </authorList>
    </citation>
    <scope>NUCLEOTIDE SEQUENCE [LARGE SCALE GENOMIC DNA]</scope>
    <source>
        <strain evidence="4">DSM 2067</strain>
    </source>
</reference>
<evidence type="ECO:0000313" key="1">
    <source>
        <dbReference type="EMBL" id="AVB76420.1"/>
    </source>
</evidence>
<dbReference type="EMBL" id="JACHED010000004">
    <property type="protein sequence ID" value="MBB6497691.1"/>
    <property type="molecule type" value="Genomic_DNA"/>
</dbReference>
<dbReference type="AlphaFoldDB" id="A0A2L1CB18"/>
<reference evidence="1" key="2">
    <citation type="submission" date="2018-02" db="EMBL/GenBank/DDBJ databases">
        <title>Complete genome sequence of the Methanococcus maripaludis type strain JJ (DSM 2067), a model for selenoprotein synthesis in Archaea.</title>
        <authorList>
            <person name="Poehlein A."/>
            <person name="Heym D."/>
            <person name="Quitzke V."/>
            <person name="Fersch J."/>
            <person name="Daniel R."/>
            <person name="Rother M."/>
        </authorList>
    </citation>
    <scope>NUCLEOTIDE SEQUENCE [LARGE SCALE GENOMIC DNA]</scope>
    <source>
        <strain evidence="1">DSM 2067</strain>
    </source>
</reference>
<evidence type="ECO:0008006" key="7">
    <source>
        <dbReference type="Google" id="ProtNLM"/>
    </source>
</evidence>
<dbReference type="KEGG" id="mmad:MMJJ_10200"/>
<proteinExistence type="predicted"/>
<evidence type="ECO:0000313" key="4">
    <source>
        <dbReference type="Proteomes" id="UP000239462"/>
    </source>
</evidence>
<evidence type="ECO:0000313" key="2">
    <source>
        <dbReference type="EMBL" id="MBA2864770.1"/>
    </source>
</evidence>
<evidence type="ECO:0000313" key="5">
    <source>
        <dbReference type="Proteomes" id="UP000567099"/>
    </source>
</evidence>
<organism evidence="1 4">
    <name type="scientific">Methanococcus maripaludis</name>
    <name type="common">Methanococcus deltae</name>
    <dbReference type="NCBI Taxonomy" id="39152"/>
    <lineage>
        <taxon>Archaea</taxon>
        <taxon>Methanobacteriati</taxon>
        <taxon>Methanobacteriota</taxon>
        <taxon>Methanomada group</taxon>
        <taxon>Methanococci</taxon>
        <taxon>Methanococcales</taxon>
        <taxon>Methanococcaceae</taxon>
        <taxon>Methanococcus</taxon>
    </lineage>
</organism>
<name>A0A2L1CB18_METMI</name>
<dbReference type="Proteomes" id="UP000567099">
    <property type="component" value="Unassembled WGS sequence"/>
</dbReference>
<dbReference type="Proteomes" id="UP000239462">
    <property type="component" value="Chromosome"/>
</dbReference>
<gene>
    <name evidence="2" type="ORF">HNP94_001798</name>
    <name evidence="3" type="ORF">HNP96_001739</name>
    <name evidence="1" type="ORF">MMJJ_10200</name>
</gene>
<reference evidence="2 5" key="3">
    <citation type="submission" date="2020-07" db="EMBL/GenBank/DDBJ databases">
        <title>Genomic Encyclopedia of Type Strains, Phase IV (KMG-V): Genome sequencing to study the core and pangenomes of soil and plant-associated prokaryotes.</title>
        <authorList>
            <person name="Whitman W."/>
        </authorList>
    </citation>
    <scope>NUCLEOTIDE SEQUENCE [LARGE SCALE GENOMIC DNA]</scope>
    <source>
        <strain evidence="2 5">C13</strain>
        <strain evidence="3 6">D1</strain>
    </source>
</reference>